<feature type="transmembrane region" description="Helical" evidence="1">
    <location>
        <begin position="76"/>
        <end position="93"/>
    </location>
</feature>
<keyword evidence="1" id="KW-0472">Membrane</keyword>
<reference evidence="2 3" key="1">
    <citation type="submission" date="2019-05" db="EMBL/GenBank/DDBJ databases">
        <authorList>
            <consortium name="Pathogen Informatics"/>
        </authorList>
    </citation>
    <scope>NUCLEOTIDE SEQUENCE [LARGE SCALE GENOMIC DNA]</scope>
    <source>
        <strain evidence="2 3">NCTC11429</strain>
    </source>
</reference>
<protein>
    <submittedName>
        <fullName evidence="2">Uncharacterized protein</fullName>
    </submittedName>
</protein>
<gene>
    <name evidence="2" type="ORF">NCTC11429_03805</name>
</gene>
<evidence type="ECO:0000313" key="3">
    <source>
        <dbReference type="Proteomes" id="UP000308196"/>
    </source>
</evidence>
<name>A0A4U9VRG3_9SPHI</name>
<evidence type="ECO:0000313" key="2">
    <source>
        <dbReference type="EMBL" id="VTR49043.1"/>
    </source>
</evidence>
<feature type="transmembrane region" description="Helical" evidence="1">
    <location>
        <begin position="7"/>
        <end position="27"/>
    </location>
</feature>
<dbReference type="EMBL" id="LR590484">
    <property type="protein sequence ID" value="VTR49043.1"/>
    <property type="molecule type" value="Genomic_DNA"/>
</dbReference>
<keyword evidence="1" id="KW-1133">Transmembrane helix</keyword>
<dbReference type="STRING" id="1123265.GCA_000686625_04590"/>
<accession>A0A4U9VRG3</accession>
<dbReference type="KEGG" id="stha:NCTC11429_03805"/>
<keyword evidence="1" id="KW-0812">Transmembrane</keyword>
<evidence type="ECO:0000256" key="1">
    <source>
        <dbReference type="SAM" id="Phobius"/>
    </source>
</evidence>
<dbReference type="Proteomes" id="UP000308196">
    <property type="component" value="Chromosome"/>
</dbReference>
<sequence>MRWSYIFLHWGSTILLAALLLPIFGGFENNVIFKDLWRFPFILIGGIILSLPTLFAYILVFFVLNHYKIHIKWIKPILISLTVIGICLTYYQLSKTLNLMFVLIYSAIAVACGLLFKVGKK</sequence>
<feature type="transmembrane region" description="Helical" evidence="1">
    <location>
        <begin position="39"/>
        <end position="64"/>
    </location>
</feature>
<feature type="transmembrane region" description="Helical" evidence="1">
    <location>
        <begin position="99"/>
        <end position="116"/>
    </location>
</feature>
<organism evidence="2 3">
    <name type="scientific">Sphingobacterium thalpophilum</name>
    <dbReference type="NCBI Taxonomy" id="259"/>
    <lineage>
        <taxon>Bacteria</taxon>
        <taxon>Pseudomonadati</taxon>
        <taxon>Bacteroidota</taxon>
        <taxon>Sphingobacteriia</taxon>
        <taxon>Sphingobacteriales</taxon>
        <taxon>Sphingobacteriaceae</taxon>
        <taxon>Sphingobacterium</taxon>
    </lineage>
</organism>
<dbReference type="AlphaFoldDB" id="A0A4U9VRG3"/>
<proteinExistence type="predicted"/>